<dbReference type="PANTHER" id="PTHR21659">
    <property type="entry name" value="HYDROPHOBIC PROTEIN RCI2 LOW TEMPERATURE AND SALT RESPONSIVE PROTEIN LTI6 -RELATED"/>
    <property type="match status" value="1"/>
</dbReference>
<accession>A0A8K0UX11</accession>
<proteinExistence type="inferred from homology"/>
<comment type="caution">
    <text evidence="8">The sequence shown here is derived from an EMBL/GenBank/DDBJ whole genome shotgun (WGS) entry which is preliminary data.</text>
</comment>
<dbReference type="Proteomes" id="UP000813824">
    <property type="component" value="Unassembled WGS sequence"/>
</dbReference>
<evidence type="ECO:0000313" key="9">
    <source>
        <dbReference type="Proteomes" id="UP000813824"/>
    </source>
</evidence>
<keyword evidence="5 7" id="KW-0472">Membrane</keyword>
<keyword evidence="4 7" id="KW-1133">Transmembrane helix</keyword>
<dbReference type="Pfam" id="PF01679">
    <property type="entry name" value="Pmp3"/>
    <property type="match status" value="1"/>
</dbReference>
<evidence type="ECO:0000256" key="4">
    <source>
        <dbReference type="ARBA" id="ARBA00022989"/>
    </source>
</evidence>
<evidence type="ECO:0000313" key="8">
    <source>
        <dbReference type="EMBL" id="KAH8106836.1"/>
    </source>
</evidence>
<dbReference type="InterPro" id="IPR000612">
    <property type="entry name" value="PMP3"/>
</dbReference>
<feature type="compositionally biased region" description="Basic and acidic residues" evidence="6">
    <location>
        <begin position="258"/>
        <end position="285"/>
    </location>
</feature>
<dbReference type="PANTHER" id="PTHR21659:SF112">
    <property type="entry name" value="PROTEIN SNA2-RELATED"/>
    <property type="match status" value="1"/>
</dbReference>
<reference evidence="8" key="1">
    <citation type="journal article" date="2021" name="New Phytol.">
        <title>Evolutionary innovations through gain and loss of genes in the ectomycorrhizal Boletales.</title>
        <authorList>
            <person name="Wu G."/>
            <person name="Miyauchi S."/>
            <person name="Morin E."/>
            <person name="Kuo A."/>
            <person name="Drula E."/>
            <person name="Varga T."/>
            <person name="Kohler A."/>
            <person name="Feng B."/>
            <person name="Cao Y."/>
            <person name="Lipzen A."/>
            <person name="Daum C."/>
            <person name="Hundley H."/>
            <person name="Pangilinan J."/>
            <person name="Johnson J."/>
            <person name="Barry K."/>
            <person name="LaButti K."/>
            <person name="Ng V."/>
            <person name="Ahrendt S."/>
            <person name="Min B."/>
            <person name="Choi I.G."/>
            <person name="Park H."/>
            <person name="Plett J.M."/>
            <person name="Magnuson J."/>
            <person name="Spatafora J.W."/>
            <person name="Nagy L.G."/>
            <person name="Henrissat B."/>
            <person name="Grigoriev I.V."/>
            <person name="Yang Z.L."/>
            <person name="Xu J."/>
            <person name="Martin F.M."/>
        </authorList>
    </citation>
    <scope>NUCLEOTIDE SEQUENCE</scope>
    <source>
        <strain evidence="8">KKN 215</strain>
    </source>
</reference>
<dbReference type="AlphaFoldDB" id="A0A8K0UX11"/>
<keyword evidence="9" id="KW-1185">Reference proteome</keyword>
<name>A0A8K0UX11_9AGAR</name>
<dbReference type="EMBL" id="JAEVFJ010000002">
    <property type="protein sequence ID" value="KAH8106836.1"/>
    <property type="molecule type" value="Genomic_DNA"/>
</dbReference>
<evidence type="ECO:0000256" key="6">
    <source>
        <dbReference type="SAM" id="MobiDB-lite"/>
    </source>
</evidence>
<feature type="region of interest" description="Disordered" evidence="6">
    <location>
        <begin position="110"/>
        <end position="285"/>
    </location>
</feature>
<evidence type="ECO:0000256" key="2">
    <source>
        <dbReference type="ARBA" id="ARBA00009530"/>
    </source>
</evidence>
<keyword evidence="3 7" id="KW-0812">Transmembrane</keyword>
<dbReference type="GO" id="GO:0016020">
    <property type="term" value="C:membrane"/>
    <property type="evidence" value="ECO:0007669"/>
    <property type="project" value="UniProtKB-SubCell"/>
</dbReference>
<organism evidence="8 9">
    <name type="scientific">Cristinia sonorae</name>
    <dbReference type="NCBI Taxonomy" id="1940300"/>
    <lineage>
        <taxon>Eukaryota</taxon>
        <taxon>Fungi</taxon>
        <taxon>Dikarya</taxon>
        <taxon>Basidiomycota</taxon>
        <taxon>Agaricomycotina</taxon>
        <taxon>Agaricomycetes</taxon>
        <taxon>Agaricomycetidae</taxon>
        <taxon>Agaricales</taxon>
        <taxon>Pleurotineae</taxon>
        <taxon>Stephanosporaceae</taxon>
        <taxon>Cristinia</taxon>
    </lineage>
</organism>
<comment type="similarity">
    <text evidence="2">Belongs to the UPF0057 (PMP3) family.</text>
</comment>
<feature type="transmembrane region" description="Helical" evidence="7">
    <location>
        <begin position="46"/>
        <end position="67"/>
    </location>
</feature>
<dbReference type="OrthoDB" id="2152119at2759"/>
<evidence type="ECO:0000256" key="3">
    <source>
        <dbReference type="ARBA" id="ARBA00022692"/>
    </source>
</evidence>
<comment type="subcellular location">
    <subcellularLocation>
        <location evidence="1">Membrane</location>
    </subcellularLocation>
</comment>
<evidence type="ECO:0000256" key="7">
    <source>
        <dbReference type="SAM" id="Phobius"/>
    </source>
</evidence>
<evidence type="ECO:0000256" key="5">
    <source>
        <dbReference type="ARBA" id="ARBA00023136"/>
    </source>
</evidence>
<feature type="compositionally biased region" description="Basic residues" evidence="6">
    <location>
        <begin position="222"/>
        <end position="231"/>
    </location>
</feature>
<gene>
    <name evidence="8" type="ORF">BXZ70DRAFT_1003737</name>
</gene>
<sequence length="285" mass="32632">MNTPQQFTKVDLTPRRHHGYAVILFIMGTLFPPLAVAARFGVGSDFWLNLVLTIAGYIPGHAHNFYIQNIRNNKNHSRTPKWVQKYGLVDISEIKRKERRSQWAGRYNDRLPRSTLENQPYAEGQEPSSSVDLSVEDGPHARGNGNGNRNGGALWDPNEEQYYNEQRDSGSVRSGRWHYPANFDEAAPEPSRKKSKKKKEKKDRWARTEDAYAAGLEDSGAMKRKKSKKKKNVEDSYSQRSGSTTDFPEDAEGGLYGDSRRTAEPSSLDPDRRRREEEELFRQEV</sequence>
<protein>
    <submittedName>
        <fullName evidence="8">Uncharacterized protein</fullName>
    </submittedName>
</protein>
<feature type="compositionally biased region" description="Polar residues" evidence="6">
    <location>
        <begin position="235"/>
        <end position="246"/>
    </location>
</feature>
<evidence type="ECO:0000256" key="1">
    <source>
        <dbReference type="ARBA" id="ARBA00004370"/>
    </source>
</evidence>
<feature type="transmembrane region" description="Helical" evidence="7">
    <location>
        <begin position="20"/>
        <end position="40"/>
    </location>
</feature>